<reference evidence="2 3" key="1">
    <citation type="submission" date="2021-09" db="EMBL/GenBank/DDBJ databases">
        <title>Genomic insights and catalytic innovation underlie evolution of tropane alkaloids biosynthesis.</title>
        <authorList>
            <person name="Wang Y.-J."/>
            <person name="Tian T."/>
            <person name="Huang J.-P."/>
            <person name="Huang S.-X."/>
        </authorList>
    </citation>
    <scope>NUCLEOTIDE SEQUENCE [LARGE SCALE GENOMIC DNA]</scope>
    <source>
        <strain evidence="2">KIB-2018</strain>
        <tissue evidence="2">Leaf</tissue>
    </source>
</reference>
<keyword evidence="3" id="KW-1185">Reference proteome</keyword>
<dbReference type="PANTHER" id="PTHR20932:SF55">
    <property type="entry name" value="LYSM DOMAIN-CONTAINING PROTEIN"/>
    <property type="match status" value="1"/>
</dbReference>
<evidence type="ECO:0000313" key="2">
    <source>
        <dbReference type="EMBL" id="KAJ8759936.1"/>
    </source>
</evidence>
<gene>
    <name evidence="2" type="ORF">K2173_010082</name>
</gene>
<feature type="compositionally biased region" description="Polar residues" evidence="1">
    <location>
        <begin position="20"/>
        <end position="32"/>
    </location>
</feature>
<dbReference type="PANTHER" id="PTHR20932">
    <property type="entry name" value="LYSM AND PUTATIVE PEPTIDOGLYCAN-BINDING DOMAIN-CONTAINING PROTEIN"/>
    <property type="match status" value="1"/>
</dbReference>
<feature type="region of interest" description="Disordered" evidence="1">
    <location>
        <begin position="1"/>
        <end position="34"/>
    </location>
</feature>
<feature type="region of interest" description="Disordered" evidence="1">
    <location>
        <begin position="66"/>
        <end position="93"/>
    </location>
</feature>
<dbReference type="Proteomes" id="UP001159364">
    <property type="component" value="Linkage Group LG07"/>
</dbReference>
<protein>
    <submittedName>
        <fullName evidence="2">Uncharacterized protein</fullName>
    </submittedName>
</protein>
<accession>A0AAV8SZN4</accession>
<evidence type="ECO:0000313" key="3">
    <source>
        <dbReference type="Proteomes" id="UP001159364"/>
    </source>
</evidence>
<name>A0AAV8SZN4_9ROSI</name>
<proteinExistence type="predicted"/>
<dbReference type="AlphaFoldDB" id="A0AAV8SZN4"/>
<organism evidence="2 3">
    <name type="scientific">Erythroxylum novogranatense</name>
    <dbReference type="NCBI Taxonomy" id="1862640"/>
    <lineage>
        <taxon>Eukaryota</taxon>
        <taxon>Viridiplantae</taxon>
        <taxon>Streptophyta</taxon>
        <taxon>Embryophyta</taxon>
        <taxon>Tracheophyta</taxon>
        <taxon>Spermatophyta</taxon>
        <taxon>Magnoliopsida</taxon>
        <taxon>eudicotyledons</taxon>
        <taxon>Gunneridae</taxon>
        <taxon>Pentapetalae</taxon>
        <taxon>rosids</taxon>
        <taxon>fabids</taxon>
        <taxon>Malpighiales</taxon>
        <taxon>Erythroxylaceae</taxon>
        <taxon>Erythroxylum</taxon>
    </lineage>
</organism>
<feature type="region of interest" description="Disordered" evidence="1">
    <location>
        <begin position="152"/>
        <end position="180"/>
    </location>
</feature>
<dbReference type="EMBL" id="JAIWQS010000007">
    <property type="protein sequence ID" value="KAJ8759936.1"/>
    <property type="molecule type" value="Genomic_DNA"/>
</dbReference>
<feature type="compositionally biased region" description="Low complexity" evidence="1">
    <location>
        <begin position="156"/>
        <end position="169"/>
    </location>
</feature>
<dbReference type="InterPro" id="IPR045030">
    <property type="entry name" value="LYSM1-4"/>
</dbReference>
<feature type="compositionally biased region" description="Polar residues" evidence="1">
    <location>
        <begin position="75"/>
        <end position="87"/>
    </location>
</feature>
<evidence type="ECO:0000256" key="1">
    <source>
        <dbReference type="SAM" id="MobiDB-lite"/>
    </source>
</evidence>
<feature type="compositionally biased region" description="Low complexity" evidence="1">
    <location>
        <begin position="1"/>
        <end position="10"/>
    </location>
</feature>
<sequence length="325" mass="34858">MTSSSSSSSGSNGGFIQHPFPNSTRSPASPLSTGVEVSDIKKMNGLVTDLQMFALKTLKIPLPGRHPPSPCLCNGSDSARLNRSKQNPPRPVKTGIFDSFKTLKPNSSERKVSAAMSSLQGYYGLKPKYEKSKQEGFEMAIYSKRSSNFLEDDQCLKPSSSSNPPLSLNRKSKSLADGLSDDNNRVQVEILSRRLKSEADSPELLIRDDNNSGGAFSAITGKCLALRSKGACRSSSSAEPEAGGVTPIPINLMDSPIDDGVSVIKKSYSASSFQEQDGSNSSIWQASKWSMKPDLQALTASAITKQIFDGLSNPITGRRNKAALD</sequence>
<comment type="caution">
    <text evidence="2">The sequence shown here is derived from an EMBL/GenBank/DDBJ whole genome shotgun (WGS) entry which is preliminary data.</text>
</comment>